<dbReference type="PROSITE" id="PS51755">
    <property type="entry name" value="OMPR_PHOB"/>
    <property type="match status" value="1"/>
</dbReference>
<dbReference type="Gene3D" id="3.40.50.2300">
    <property type="match status" value="1"/>
</dbReference>
<dbReference type="Gene3D" id="6.10.250.690">
    <property type="match status" value="1"/>
</dbReference>
<dbReference type="InterPro" id="IPR001789">
    <property type="entry name" value="Sig_transdc_resp-reg_receiver"/>
</dbReference>
<keyword evidence="3" id="KW-0902">Two-component regulatory system</keyword>
<organism evidence="7 8">
    <name type="scientific">Shouchella clausii</name>
    <name type="common">Alkalihalobacillus clausii</name>
    <dbReference type="NCBI Taxonomy" id="79880"/>
    <lineage>
        <taxon>Bacteria</taxon>
        <taxon>Bacillati</taxon>
        <taxon>Bacillota</taxon>
        <taxon>Bacilli</taxon>
        <taxon>Bacillales</taxon>
        <taxon>Bacillaceae</taxon>
        <taxon>Shouchella</taxon>
    </lineage>
</organism>
<dbReference type="InterPro" id="IPR016032">
    <property type="entry name" value="Sig_transdc_resp-reg_C-effctor"/>
</dbReference>
<dbReference type="GO" id="GO:0000976">
    <property type="term" value="F:transcription cis-regulatory region binding"/>
    <property type="evidence" value="ECO:0007669"/>
    <property type="project" value="TreeGrafter"/>
</dbReference>
<dbReference type="SUPFAM" id="SSF52172">
    <property type="entry name" value="CheY-like"/>
    <property type="match status" value="1"/>
</dbReference>
<dbReference type="Proteomes" id="UP000216207">
    <property type="component" value="Unassembled WGS sequence"/>
</dbReference>
<accession>A0A268NV95</accession>
<dbReference type="OMA" id="WQQSYGD"/>
<dbReference type="Pfam" id="PF00486">
    <property type="entry name" value="Trans_reg_C"/>
    <property type="match status" value="1"/>
</dbReference>
<protein>
    <submittedName>
        <fullName evidence="7">DNA-binding response regulator</fullName>
    </submittedName>
</protein>
<evidence type="ECO:0000256" key="6">
    <source>
        <dbReference type="ARBA" id="ARBA00023163"/>
    </source>
</evidence>
<keyword evidence="4" id="KW-0805">Transcription regulation</keyword>
<dbReference type="SMART" id="SM00862">
    <property type="entry name" value="Trans_reg_C"/>
    <property type="match status" value="1"/>
</dbReference>
<comment type="subcellular location">
    <subcellularLocation>
        <location evidence="1">Cytoplasm</location>
    </subcellularLocation>
</comment>
<dbReference type="CDD" id="cd18159">
    <property type="entry name" value="REC_OmpR_NsrR-like"/>
    <property type="match status" value="1"/>
</dbReference>
<evidence type="ECO:0000313" key="7">
    <source>
        <dbReference type="EMBL" id="PAE87000.1"/>
    </source>
</evidence>
<dbReference type="SUPFAM" id="SSF46894">
    <property type="entry name" value="C-terminal effector domain of the bipartite response regulators"/>
    <property type="match status" value="1"/>
</dbReference>
<evidence type="ECO:0000256" key="3">
    <source>
        <dbReference type="ARBA" id="ARBA00023012"/>
    </source>
</evidence>
<dbReference type="PROSITE" id="PS50110">
    <property type="entry name" value="RESPONSE_REGULATORY"/>
    <property type="match status" value="1"/>
</dbReference>
<dbReference type="RefSeq" id="WP_011248069.1">
    <property type="nucleotide sequence ID" value="NZ_BOQQ01000001.1"/>
</dbReference>
<dbReference type="EMBL" id="NPCC01000043">
    <property type="protein sequence ID" value="PAE87000.1"/>
    <property type="molecule type" value="Genomic_DNA"/>
</dbReference>
<dbReference type="CDD" id="cd00383">
    <property type="entry name" value="trans_reg_C"/>
    <property type="match status" value="1"/>
</dbReference>
<dbReference type="Pfam" id="PF00072">
    <property type="entry name" value="Response_reg"/>
    <property type="match status" value="1"/>
</dbReference>
<dbReference type="AlphaFoldDB" id="A0A268NV95"/>
<sequence>MYHIYIVEDDQQIRRIMADHLERYGYRVTWAENFETIKQEFVAIQPDLVLLDINLPLYDGFYWCRQIRTVSNAPVLFISARTDDMNQVMAIENGGDDYITKPFHLEVLLAKVKSALRRSYGEYAHARDIQQTVRELDNLYFYPDRNELVYNDAKLELTKKEFLLFQRLAESPNVIVSRDELLETLWDEVDFVDDNTLSVNVTRLRKRLQELGITNAIQTIRGQGYRLDVNWGGRSS</sequence>
<evidence type="ECO:0000256" key="4">
    <source>
        <dbReference type="ARBA" id="ARBA00023015"/>
    </source>
</evidence>
<dbReference type="GO" id="GO:0005829">
    <property type="term" value="C:cytosol"/>
    <property type="evidence" value="ECO:0007669"/>
    <property type="project" value="TreeGrafter"/>
</dbReference>
<dbReference type="SMART" id="SM00448">
    <property type="entry name" value="REC"/>
    <property type="match status" value="1"/>
</dbReference>
<reference evidence="7 8" key="1">
    <citation type="submission" date="2017-07" db="EMBL/GenBank/DDBJ databases">
        <title>Isolation and whole genome analysis of endospore-forming bacteria from heroin.</title>
        <authorList>
            <person name="Kalinowski J."/>
            <person name="Ahrens B."/>
            <person name="Al-Dilaimi A."/>
            <person name="Winkler A."/>
            <person name="Wibberg D."/>
            <person name="Schleenbecker U."/>
            <person name="Ruckert C."/>
            <person name="Wolfel R."/>
            <person name="Grass G."/>
        </authorList>
    </citation>
    <scope>NUCLEOTIDE SEQUENCE [LARGE SCALE GENOMIC DNA]</scope>
    <source>
        <strain evidence="7 8">7539</strain>
    </source>
</reference>
<comment type="caution">
    <text evidence="7">The sequence shown here is derived from an EMBL/GenBank/DDBJ whole genome shotgun (WGS) entry which is preliminary data.</text>
</comment>
<dbReference type="Gene3D" id="1.10.10.10">
    <property type="entry name" value="Winged helix-like DNA-binding domain superfamily/Winged helix DNA-binding domain"/>
    <property type="match status" value="1"/>
</dbReference>
<keyword evidence="5 7" id="KW-0238">DNA-binding</keyword>
<dbReference type="GO" id="GO:0032993">
    <property type="term" value="C:protein-DNA complex"/>
    <property type="evidence" value="ECO:0007669"/>
    <property type="project" value="TreeGrafter"/>
</dbReference>
<dbReference type="InterPro" id="IPR001867">
    <property type="entry name" value="OmpR/PhoB-type_DNA-bd"/>
</dbReference>
<dbReference type="InterPro" id="IPR039420">
    <property type="entry name" value="WalR-like"/>
</dbReference>
<proteinExistence type="predicted"/>
<dbReference type="PANTHER" id="PTHR48111">
    <property type="entry name" value="REGULATOR OF RPOS"/>
    <property type="match status" value="1"/>
</dbReference>
<evidence type="ECO:0000256" key="5">
    <source>
        <dbReference type="ARBA" id="ARBA00023125"/>
    </source>
</evidence>
<evidence type="ECO:0000313" key="8">
    <source>
        <dbReference type="Proteomes" id="UP000216207"/>
    </source>
</evidence>
<dbReference type="GO" id="GO:0000156">
    <property type="term" value="F:phosphorelay response regulator activity"/>
    <property type="evidence" value="ECO:0007669"/>
    <property type="project" value="TreeGrafter"/>
</dbReference>
<evidence type="ECO:0000256" key="2">
    <source>
        <dbReference type="ARBA" id="ARBA00022553"/>
    </source>
</evidence>
<gene>
    <name evidence="7" type="ORF">CHH72_20360</name>
</gene>
<evidence type="ECO:0000256" key="1">
    <source>
        <dbReference type="ARBA" id="ARBA00004496"/>
    </source>
</evidence>
<name>A0A268NV95_SHOCL</name>
<keyword evidence="2" id="KW-0597">Phosphoprotein</keyword>
<dbReference type="GO" id="GO:0006355">
    <property type="term" value="P:regulation of DNA-templated transcription"/>
    <property type="evidence" value="ECO:0007669"/>
    <property type="project" value="InterPro"/>
</dbReference>
<dbReference type="PANTHER" id="PTHR48111:SF43">
    <property type="entry name" value="STAGE 0 SPORULATION PROTEIN A HOMOLOG"/>
    <property type="match status" value="1"/>
</dbReference>
<keyword evidence="6" id="KW-0804">Transcription</keyword>
<dbReference type="InterPro" id="IPR036388">
    <property type="entry name" value="WH-like_DNA-bd_sf"/>
</dbReference>
<dbReference type="InterPro" id="IPR011006">
    <property type="entry name" value="CheY-like_superfamily"/>
</dbReference>